<evidence type="ECO:0000256" key="1">
    <source>
        <dbReference type="ARBA" id="ARBA00010343"/>
    </source>
</evidence>
<comment type="caution">
    <text evidence="3">The sequence shown here is derived from an EMBL/GenBank/DDBJ whole genome shotgun (WGS) entry which is preliminary data.</text>
</comment>
<dbReference type="GO" id="GO:0030527">
    <property type="term" value="F:structural constituent of chromatin"/>
    <property type="evidence" value="ECO:0007669"/>
    <property type="project" value="InterPro"/>
</dbReference>
<name>A0AAV7T0L2_PLEWA</name>
<dbReference type="GO" id="GO:0046982">
    <property type="term" value="F:protein heterodimerization activity"/>
    <property type="evidence" value="ECO:0007669"/>
    <property type="project" value="InterPro"/>
</dbReference>
<gene>
    <name evidence="3" type="ORF">NDU88_001928</name>
</gene>
<dbReference type="SUPFAM" id="SSF47113">
    <property type="entry name" value="Histone-fold"/>
    <property type="match status" value="1"/>
</dbReference>
<comment type="similarity">
    <text evidence="1">Belongs to the histone H3 family.</text>
</comment>
<evidence type="ECO:0000313" key="3">
    <source>
        <dbReference type="EMBL" id="KAJ1170047.1"/>
    </source>
</evidence>
<dbReference type="InterPro" id="IPR009072">
    <property type="entry name" value="Histone-fold"/>
</dbReference>
<reference evidence="3" key="1">
    <citation type="journal article" date="2022" name="bioRxiv">
        <title>Sequencing and chromosome-scale assembly of the giantPleurodeles waltlgenome.</title>
        <authorList>
            <person name="Brown T."/>
            <person name="Elewa A."/>
            <person name="Iarovenko S."/>
            <person name="Subramanian E."/>
            <person name="Araus A.J."/>
            <person name="Petzold A."/>
            <person name="Susuki M."/>
            <person name="Suzuki K.-i.T."/>
            <person name="Hayashi T."/>
            <person name="Toyoda A."/>
            <person name="Oliveira C."/>
            <person name="Osipova E."/>
            <person name="Leigh N.D."/>
            <person name="Simon A."/>
            <person name="Yun M.H."/>
        </authorList>
    </citation>
    <scope>NUCLEOTIDE SEQUENCE</scope>
    <source>
        <strain evidence="3">20211129_DDA</strain>
        <tissue evidence="3">Liver</tissue>
    </source>
</reference>
<dbReference type="GO" id="GO:0000786">
    <property type="term" value="C:nucleosome"/>
    <property type="evidence" value="ECO:0007669"/>
    <property type="project" value="InterPro"/>
</dbReference>
<dbReference type="PRINTS" id="PR00622">
    <property type="entry name" value="HISTONEH3"/>
</dbReference>
<accession>A0AAV7T0L2</accession>
<proteinExistence type="inferred from homology"/>
<dbReference type="PANTHER" id="PTHR11426">
    <property type="entry name" value="HISTONE H3"/>
    <property type="match status" value="1"/>
</dbReference>
<keyword evidence="4" id="KW-1185">Reference proteome</keyword>
<dbReference type="AlphaFoldDB" id="A0AAV7T0L2"/>
<evidence type="ECO:0000313" key="4">
    <source>
        <dbReference type="Proteomes" id="UP001066276"/>
    </source>
</evidence>
<evidence type="ECO:0000256" key="2">
    <source>
        <dbReference type="SAM" id="MobiDB-lite"/>
    </source>
</evidence>
<protein>
    <submittedName>
        <fullName evidence="3">Uncharacterized protein</fullName>
    </submittedName>
</protein>
<dbReference type="Proteomes" id="UP001066276">
    <property type="component" value="Chromosome 4_1"/>
</dbReference>
<dbReference type="EMBL" id="JANPWB010000007">
    <property type="protein sequence ID" value="KAJ1170047.1"/>
    <property type="molecule type" value="Genomic_DNA"/>
</dbReference>
<dbReference type="Gene3D" id="1.10.20.10">
    <property type="entry name" value="Histone, subunit A"/>
    <property type="match status" value="1"/>
</dbReference>
<organism evidence="3 4">
    <name type="scientific">Pleurodeles waltl</name>
    <name type="common">Iberian ribbed newt</name>
    <dbReference type="NCBI Taxonomy" id="8319"/>
    <lineage>
        <taxon>Eukaryota</taxon>
        <taxon>Metazoa</taxon>
        <taxon>Chordata</taxon>
        <taxon>Craniata</taxon>
        <taxon>Vertebrata</taxon>
        <taxon>Euteleostomi</taxon>
        <taxon>Amphibia</taxon>
        <taxon>Batrachia</taxon>
        <taxon>Caudata</taxon>
        <taxon>Salamandroidea</taxon>
        <taxon>Salamandridae</taxon>
        <taxon>Pleurodelinae</taxon>
        <taxon>Pleurodeles</taxon>
    </lineage>
</organism>
<dbReference type="InterPro" id="IPR000164">
    <property type="entry name" value="Histone_H3/CENP-A"/>
</dbReference>
<feature type="region of interest" description="Disordered" evidence="2">
    <location>
        <begin position="78"/>
        <end position="98"/>
    </location>
</feature>
<dbReference type="GO" id="GO:0003677">
    <property type="term" value="F:DNA binding"/>
    <property type="evidence" value="ECO:0007669"/>
    <property type="project" value="InterPro"/>
</dbReference>
<sequence>MLPSRYRPAIGASRWREASAAPADESAIDCKCDELKSAGTRWGSCQDAGREISFQSAHKFTGGKAPCKKLATKTSRKCAPGTGRVEKPHRYRPGTLAHRDTCPYQKSTELLVHKPPFQRLVRETVRDYTTNLHF</sequence>